<keyword evidence="2" id="KW-1133">Transmembrane helix</keyword>
<protein>
    <submittedName>
        <fullName evidence="3">Uncharacterized protein</fullName>
    </submittedName>
</protein>
<evidence type="ECO:0000256" key="1">
    <source>
        <dbReference type="SAM" id="Coils"/>
    </source>
</evidence>
<feature type="coiled-coil region" evidence="1">
    <location>
        <begin position="163"/>
        <end position="197"/>
    </location>
</feature>
<organism evidence="3 4">
    <name type="scientific">Candidatus Taylorbacteria bacterium RIFCSPHIGHO2_02_FULL_43_32b</name>
    <dbReference type="NCBI Taxonomy" id="1802306"/>
    <lineage>
        <taxon>Bacteria</taxon>
        <taxon>Candidatus Tayloriibacteriota</taxon>
    </lineage>
</organism>
<evidence type="ECO:0000256" key="2">
    <source>
        <dbReference type="SAM" id="Phobius"/>
    </source>
</evidence>
<accession>A0A1G2MJL1</accession>
<dbReference type="Proteomes" id="UP000177130">
    <property type="component" value="Unassembled WGS sequence"/>
</dbReference>
<name>A0A1G2MJL1_9BACT</name>
<dbReference type="AlphaFoldDB" id="A0A1G2MJL1"/>
<dbReference type="EMBL" id="MHRK01000019">
    <property type="protein sequence ID" value="OHA24063.1"/>
    <property type="molecule type" value="Genomic_DNA"/>
</dbReference>
<proteinExistence type="predicted"/>
<feature type="transmembrane region" description="Helical" evidence="2">
    <location>
        <begin position="105"/>
        <end position="123"/>
    </location>
</feature>
<gene>
    <name evidence="3" type="ORF">A3C72_02925</name>
</gene>
<keyword evidence="2" id="KW-0472">Membrane</keyword>
<evidence type="ECO:0000313" key="3">
    <source>
        <dbReference type="EMBL" id="OHA24063.1"/>
    </source>
</evidence>
<keyword evidence="2" id="KW-0812">Transmembrane</keyword>
<comment type="caution">
    <text evidence="3">The sequence shown here is derived from an EMBL/GenBank/DDBJ whole genome shotgun (WGS) entry which is preliminary data.</text>
</comment>
<dbReference type="InterPro" id="IPR043993">
    <property type="entry name" value="T4SS_pilin"/>
</dbReference>
<feature type="transmembrane region" description="Helical" evidence="2">
    <location>
        <begin position="71"/>
        <end position="93"/>
    </location>
</feature>
<evidence type="ECO:0000313" key="4">
    <source>
        <dbReference type="Proteomes" id="UP000177130"/>
    </source>
</evidence>
<dbReference type="Pfam" id="PF18895">
    <property type="entry name" value="T4SS_pilin"/>
    <property type="match status" value="1"/>
</dbReference>
<sequence length="363" mass="39721">MAIIKKISVGLAILIFFGLNFSLSMAQTTPRIDVYPTLAPLPNSNGVLVTEVVVGGNQGIGTYLNNLYKMAVAGASVLAVLMIVIGGFTYLSTDAIGNKEEGKSYIKNALGGMLLILASWIILNTINPQLVQLNIISKKLESVRMESLFLFSENGQKQFDAMYEELRKSVLNRKEKLQNMKDQLSEMQSQLDTYKYLQHMDSLGALSPIETIALQQLEPKIQALGGASAIEAKITDLTKNVNQISLIDGTYERIENIRVQSLTLTTPTTILSASETLRNIYTSTVAKIDALDTHIYTADAKTDYKTQFAQKIDQTIEEICKNGVIPEKIVDLGEFTGGATSNDDYSKCLSFRILPSGGAGGNW</sequence>
<keyword evidence="1" id="KW-0175">Coiled coil</keyword>
<reference evidence="3 4" key="1">
    <citation type="journal article" date="2016" name="Nat. Commun.">
        <title>Thousands of microbial genomes shed light on interconnected biogeochemical processes in an aquifer system.</title>
        <authorList>
            <person name="Anantharaman K."/>
            <person name="Brown C.T."/>
            <person name="Hug L.A."/>
            <person name="Sharon I."/>
            <person name="Castelle C.J."/>
            <person name="Probst A.J."/>
            <person name="Thomas B.C."/>
            <person name="Singh A."/>
            <person name="Wilkins M.J."/>
            <person name="Karaoz U."/>
            <person name="Brodie E.L."/>
            <person name="Williams K.H."/>
            <person name="Hubbard S.S."/>
            <person name="Banfield J.F."/>
        </authorList>
    </citation>
    <scope>NUCLEOTIDE SEQUENCE [LARGE SCALE GENOMIC DNA]</scope>
</reference>
<dbReference type="STRING" id="1802306.A3C72_02925"/>